<name>A0A9J6P8Y0_9CLOT</name>
<dbReference type="EMBL" id="JAGSOJ010000007">
    <property type="protein sequence ID" value="MCM1992791.1"/>
    <property type="molecule type" value="Genomic_DNA"/>
</dbReference>
<comment type="caution">
    <text evidence="1">The sequence shown here is derived from an EMBL/GenBank/DDBJ whole genome shotgun (WGS) entry which is preliminary data.</text>
</comment>
<dbReference type="Proteomes" id="UP001056429">
    <property type="component" value="Unassembled WGS sequence"/>
</dbReference>
<organism evidence="1 2">
    <name type="scientific">Oceanirhabdus seepicola</name>
    <dbReference type="NCBI Taxonomy" id="2828781"/>
    <lineage>
        <taxon>Bacteria</taxon>
        <taxon>Bacillati</taxon>
        <taxon>Bacillota</taxon>
        <taxon>Clostridia</taxon>
        <taxon>Eubacteriales</taxon>
        <taxon>Clostridiaceae</taxon>
        <taxon>Oceanirhabdus</taxon>
    </lineage>
</organism>
<gene>
    <name evidence="1" type="ORF">KDK92_23990</name>
</gene>
<keyword evidence="2" id="KW-1185">Reference proteome</keyword>
<proteinExistence type="predicted"/>
<reference evidence="1" key="2">
    <citation type="submission" date="2021-04" db="EMBL/GenBank/DDBJ databases">
        <authorList>
            <person name="Dong X."/>
        </authorList>
    </citation>
    <scope>NUCLEOTIDE SEQUENCE</scope>
    <source>
        <strain evidence="1">ZWT</strain>
    </source>
</reference>
<reference evidence="1" key="1">
    <citation type="journal article" date="2021" name="mSystems">
        <title>Bacteria and Archaea Synergistically Convert Glycine Betaine to Biogenic Methane in the Formosa Cold Seep of the South China Sea.</title>
        <authorList>
            <person name="Li L."/>
            <person name="Zhang W."/>
            <person name="Zhang S."/>
            <person name="Song L."/>
            <person name="Sun Q."/>
            <person name="Zhang H."/>
            <person name="Xiang H."/>
            <person name="Dong X."/>
        </authorList>
    </citation>
    <scope>NUCLEOTIDE SEQUENCE</scope>
    <source>
        <strain evidence="1">ZWT</strain>
    </source>
</reference>
<dbReference type="AlphaFoldDB" id="A0A9J6P8Y0"/>
<evidence type="ECO:0000313" key="2">
    <source>
        <dbReference type="Proteomes" id="UP001056429"/>
    </source>
</evidence>
<accession>A0A9J6P8Y0</accession>
<dbReference type="RefSeq" id="WP_250861959.1">
    <property type="nucleotide sequence ID" value="NZ_JAGSOJ010000007.1"/>
</dbReference>
<sequence length="78" mass="8776">MIPVPKGKVYNIIIHFSTDFDSLASIYLVTVYLINGAFPKYTDDLIEYVEIIDSGRMSIDKLNLKCPATVANFLEMSV</sequence>
<protein>
    <submittedName>
        <fullName evidence="1">Uncharacterized protein</fullName>
    </submittedName>
</protein>
<evidence type="ECO:0000313" key="1">
    <source>
        <dbReference type="EMBL" id="MCM1992791.1"/>
    </source>
</evidence>